<organism evidence="2">
    <name type="scientific">uncultured Caudovirales phage</name>
    <dbReference type="NCBI Taxonomy" id="2100421"/>
    <lineage>
        <taxon>Viruses</taxon>
        <taxon>Duplodnaviria</taxon>
        <taxon>Heunggongvirae</taxon>
        <taxon>Uroviricota</taxon>
        <taxon>Caudoviricetes</taxon>
        <taxon>Peduoviridae</taxon>
        <taxon>Maltschvirus</taxon>
        <taxon>Maltschvirus maltsch</taxon>
    </lineage>
</organism>
<sequence length="281" mass="30679">MAKKDTGGTAVVDAKTKPETKTKAKADLVQKTDAASTKPAITSTPEADALRQEILDKRSLVDNAYWDLAGDLQRVWKEDLYLGWGFADFATYASQELGYKPRSAQYLVTIADYFGTLPAEIQDWVKSLGWSKAKELVGRVKVENWLEIKDKIEGLSVVKIIEFFKGSGSGKGKDSGSSSAPSETQRKAFALFPAQIENVEKAIELAKQQAKSDKDGHALDLICTSFMSQGGGDTLEVLRRMEKMSGLRFVAYDPNSDSVIYGQDLIDQMSGEEAADDAANG</sequence>
<feature type="compositionally biased region" description="Basic and acidic residues" evidence="1">
    <location>
        <begin position="14"/>
        <end position="30"/>
    </location>
</feature>
<evidence type="ECO:0000256" key="1">
    <source>
        <dbReference type="SAM" id="MobiDB-lite"/>
    </source>
</evidence>
<feature type="region of interest" description="Disordered" evidence="1">
    <location>
        <begin position="1"/>
        <end position="40"/>
    </location>
</feature>
<proteinExistence type="predicted"/>
<evidence type="ECO:0000313" key="2">
    <source>
        <dbReference type="EMBL" id="CAB4203573.1"/>
    </source>
</evidence>
<accession>A0A6J5S5D2</accession>
<name>A0A6J5S5D2_9CAUD</name>
<reference evidence="2" key="1">
    <citation type="submission" date="2020-05" db="EMBL/GenBank/DDBJ databases">
        <authorList>
            <person name="Chiriac C."/>
            <person name="Salcher M."/>
            <person name="Ghai R."/>
            <person name="Kavagutti S V."/>
        </authorList>
    </citation>
    <scope>NUCLEOTIDE SEQUENCE</scope>
</reference>
<protein>
    <submittedName>
        <fullName evidence="2">Uncharacterized protein</fullName>
    </submittedName>
</protein>
<dbReference type="EMBL" id="LR797331">
    <property type="protein sequence ID" value="CAB4203573.1"/>
    <property type="molecule type" value="Genomic_DNA"/>
</dbReference>
<gene>
    <name evidence="2" type="ORF">UFOVP1382_185</name>
</gene>